<evidence type="ECO:0000313" key="2">
    <source>
        <dbReference type="EMBL" id="GGU74315.1"/>
    </source>
</evidence>
<feature type="region of interest" description="Disordered" evidence="1">
    <location>
        <begin position="24"/>
        <end position="56"/>
    </location>
</feature>
<accession>A0ABQ2VBP9</accession>
<evidence type="ECO:0000313" key="3">
    <source>
        <dbReference type="Proteomes" id="UP000654471"/>
    </source>
</evidence>
<keyword evidence="3" id="KW-1185">Reference proteome</keyword>
<proteinExistence type="predicted"/>
<sequence length="56" mass="5996">MIAIRSARGKPSLFDPYEVTVSMAASSTASTPTRHSSRSGETCRQMPWTIPALNAA</sequence>
<reference evidence="3" key="1">
    <citation type="journal article" date="2019" name="Int. J. Syst. Evol. Microbiol.">
        <title>The Global Catalogue of Microorganisms (GCM) 10K type strain sequencing project: providing services to taxonomists for standard genome sequencing and annotation.</title>
        <authorList>
            <consortium name="The Broad Institute Genomics Platform"/>
            <consortium name="The Broad Institute Genome Sequencing Center for Infectious Disease"/>
            <person name="Wu L."/>
            <person name="Ma J."/>
        </authorList>
    </citation>
    <scope>NUCLEOTIDE SEQUENCE [LARGE SCALE GENOMIC DNA]</scope>
    <source>
        <strain evidence="3">JCM 3399</strain>
    </source>
</reference>
<gene>
    <name evidence="2" type="ORF">GCM10010211_45210</name>
</gene>
<feature type="compositionally biased region" description="Low complexity" evidence="1">
    <location>
        <begin position="24"/>
        <end position="34"/>
    </location>
</feature>
<comment type="caution">
    <text evidence="2">The sequence shown here is derived from an EMBL/GenBank/DDBJ whole genome shotgun (WGS) entry which is preliminary data.</text>
</comment>
<evidence type="ECO:0000256" key="1">
    <source>
        <dbReference type="SAM" id="MobiDB-lite"/>
    </source>
</evidence>
<protein>
    <submittedName>
        <fullName evidence="2">Uncharacterized protein</fullName>
    </submittedName>
</protein>
<organism evidence="2 3">
    <name type="scientific">Streptomyces albospinus</name>
    <dbReference type="NCBI Taxonomy" id="285515"/>
    <lineage>
        <taxon>Bacteria</taxon>
        <taxon>Bacillati</taxon>
        <taxon>Actinomycetota</taxon>
        <taxon>Actinomycetes</taxon>
        <taxon>Kitasatosporales</taxon>
        <taxon>Streptomycetaceae</taxon>
        <taxon>Streptomyces</taxon>
    </lineage>
</organism>
<dbReference type="Proteomes" id="UP000654471">
    <property type="component" value="Unassembled WGS sequence"/>
</dbReference>
<dbReference type="EMBL" id="BMRP01000016">
    <property type="protein sequence ID" value="GGU74315.1"/>
    <property type="molecule type" value="Genomic_DNA"/>
</dbReference>
<name>A0ABQ2VBP9_9ACTN</name>